<evidence type="ECO:0000313" key="1">
    <source>
        <dbReference type="EMBL" id="QDU31060.1"/>
    </source>
</evidence>
<organism evidence="1 2">
    <name type="scientific">Anatilimnocola aggregata</name>
    <dbReference type="NCBI Taxonomy" id="2528021"/>
    <lineage>
        <taxon>Bacteria</taxon>
        <taxon>Pseudomonadati</taxon>
        <taxon>Planctomycetota</taxon>
        <taxon>Planctomycetia</taxon>
        <taxon>Pirellulales</taxon>
        <taxon>Pirellulaceae</taxon>
        <taxon>Anatilimnocola</taxon>
    </lineage>
</organism>
<dbReference type="OrthoDB" id="3483256at2"/>
<accession>A0A517YLH6</accession>
<dbReference type="KEGG" id="aagg:ETAA8_62130"/>
<sequence length="316" mass="35313">MNVFRVEDDTNRFVGFRDKRSDLFANRFKEMLNGVSLAKYWTKGPVDVLPGMAGDFVGGPVIFARIAATARVIDLLGKPLASCCELLPFESLGQTYWGLYLPKTSSCLDLDKSPFWSKTPDNSQIRDPVFVENMIPNDLLFRLPGSFHYYATDSLVDLVQKHSLTGLRLRRVWSRSGESTIGTSSSLPEVSRGDLPRVKKRITTKRDRLLKRLWEDAIDSWTTSDRLTEMFSAKSSELPAMTSEGVAAIRKLQGFGVKPSEITHLVRAVAYQVAFDVLIAIEEEGLDRSAALRSLHEDLLTSNPNPWLPANSAVSK</sequence>
<gene>
    <name evidence="1" type="ORF">ETAA8_62130</name>
</gene>
<keyword evidence="2" id="KW-1185">Reference proteome</keyword>
<name>A0A517YLH6_9BACT</name>
<dbReference type="Proteomes" id="UP000315017">
    <property type="component" value="Chromosome"/>
</dbReference>
<dbReference type="RefSeq" id="WP_145097567.1">
    <property type="nucleotide sequence ID" value="NZ_CP036274.1"/>
</dbReference>
<dbReference type="EMBL" id="CP036274">
    <property type="protein sequence ID" value="QDU31060.1"/>
    <property type="molecule type" value="Genomic_DNA"/>
</dbReference>
<dbReference type="AlphaFoldDB" id="A0A517YLH6"/>
<reference evidence="1 2" key="1">
    <citation type="submission" date="2019-02" db="EMBL/GenBank/DDBJ databases">
        <title>Deep-cultivation of Planctomycetes and their phenomic and genomic characterization uncovers novel biology.</title>
        <authorList>
            <person name="Wiegand S."/>
            <person name="Jogler M."/>
            <person name="Boedeker C."/>
            <person name="Pinto D."/>
            <person name="Vollmers J."/>
            <person name="Rivas-Marin E."/>
            <person name="Kohn T."/>
            <person name="Peeters S.H."/>
            <person name="Heuer A."/>
            <person name="Rast P."/>
            <person name="Oberbeckmann S."/>
            <person name="Bunk B."/>
            <person name="Jeske O."/>
            <person name="Meyerdierks A."/>
            <person name="Storesund J.E."/>
            <person name="Kallscheuer N."/>
            <person name="Luecker S."/>
            <person name="Lage O.M."/>
            <person name="Pohl T."/>
            <person name="Merkel B.J."/>
            <person name="Hornburger P."/>
            <person name="Mueller R.-W."/>
            <person name="Bruemmer F."/>
            <person name="Labrenz M."/>
            <person name="Spormann A.M."/>
            <person name="Op den Camp H."/>
            <person name="Overmann J."/>
            <person name="Amann R."/>
            <person name="Jetten M.S.M."/>
            <person name="Mascher T."/>
            <person name="Medema M.H."/>
            <person name="Devos D.P."/>
            <person name="Kaster A.-K."/>
            <person name="Ovreas L."/>
            <person name="Rohde M."/>
            <person name="Galperin M.Y."/>
            <person name="Jogler C."/>
        </authorList>
    </citation>
    <scope>NUCLEOTIDE SEQUENCE [LARGE SCALE GENOMIC DNA]</scope>
    <source>
        <strain evidence="1 2">ETA_A8</strain>
    </source>
</reference>
<protein>
    <submittedName>
        <fullName evidence="1">Uncharacterized protein</fullName>
    </submittedName>
</protein>
<evidence type="ECO:0000313" key="2">
    <source>
        <dbReference type="Proteomes" id="UP000315017"/>
    </source>
</evidence>
<proteinExistence type="predicted"/>